<feature type="transmembrane region" description="Helical" evidence="1">
    <location>
        <begin position="87"/>
        <end position="103"/>
    </location>
</feature>
<feature type="transmembrane region" description="Helical" evidence="1">
    <location>
        <begin position="12"/>
        <end position="36"/>
    </location>
</feature>
<keyword evidence="1" id="KW-1133">Transmembrane helix</keyword>
<dbReference type="Proteomes" id="UP000520156">
    <property type="component" value="Unassembled WGS sequence"/>
</dbReference>
<gene>
    <name evidence="2" type="ORF">H7F49_12320</name>
</gene>
<dbReference type="InterPro" id="IPR010699">
    <property type="entry name" value="DUF1275"/>
</dbReference>
<dbReference type="RefSeq" id="WP_185683903.1">
    <property type="nucleotide sequence ID" value="NZ_JACLAU010000020.1"/>
</dbReference>
<dbReference type="Pfam" id="PF06912">
    <property type="entry name" value="DUF1275"/>
    <property type="match status" value="1"/>
</dbReference>
<evidence type="ECO:0000256" key="1">
    <source>
        <dbReference type="SAM" id="Phobius"/>
    </source>
</evidence>
<evidence type="ECO:0000313" key="3">
    <source>
        <dbReference type="Proteomes" id="UP000520156"/>
    </source>
</evidence>
<feature type="transmembrane region" description="Helical" evidence="1">
    <location>
        <begin position="109"/>
        <end position="127"/>
    </location>
</feature>
<protein>
    <submittedName>
        <fullName evidence="2">DUF1275 domain-containing protein</fullName>
    </submittedName>
</protein>
<comment type="caution">
    <text evidence="2">The sequence shown here is derived from an EMBL/GenBank/DDBJ whole genome shotgun (WGS) entry which is preliminary data.</text>
</comment>
<keyword evidence="1" id="KW-0812">Transmembrane</keyword>
<dbReference type="EMBL" id="JACLAU010000020">
    <property type="protein sequence ID" value="MBC2652489.1"/>
    <property type="molecule type" value="Genomic_DNA"/>
</dbReference>
<feature type="transmembrane region" description="Helical" evidence="1">
    <location>
        <begin position="167"/>
        <end position="188"/>
    </location>
</feature>
<proteinExistence type="predicted"/>
<keyword evidence="3" id="KW-1185">Reference proteome</keyword>
<dbReference type="PANTHER" id="PTHR37314">
    <property type="entry name" value="SLR0142 PROTEIN"/>
    <property type="match status" value="1"/>
</dbReference>
<feature type="transmembrane region" description="Helical" evidence="1">
    <location>
        <begin position="139"/>
        <end position="161"/>
    </location>
</feature>
<dbReference type="PANTHER" id="PTHR37314:SF4">
    <property type="entry name" value="UPF0700 TRANSMEMBRANE PROTEIN YOAK"/>
    <property type="match status" value="1"/>
</dbReference>
<name>A0A7X1KCN8_9SPHN</name>
<keyword evidence="1" id="KW-0472">Membrane</keyword>
<sequence length="223" mass="22408">MDGFDRRRRLLAIGLAGLAGFVDAVGFLSADGYFVSFMSGNTTRLGVDLATRPDRAVVPALLITGFVAGVAGGAIIAARAGPRRKRAVLGLVTLLLVAAAGLREAALEGAAPGFVPLALLVTAMGALNNTFLRDGTVSVGLTYMTGALVKLGQAIAASLLGQPRGDGAVHAALWGGLASGAVLGALAFAHLAGAALWLASGWAMLMLALAWRLEKGAATGFGT</sequence>
<accession>A0A7X1KCN8</accession>
<dbReference type="AlphaFoldDB" id="A0A7X1KCN8"/>
<feature type="transmembrane region" description="Helical" evidence="1">
    <location>
        <begin position="56"/>
        <end position="78"/>
    </location>
</feature>
<evidence type="ECO:0000313" key="2">
    <source>
        <dbReference type="EMBL" id="MBC2652489.1"/>
    </source>
</evidence>
<reference evidence="2 3" key="1">
    <citation type="submission" date="2020-08" db="EMBL/GenBank/DDBJ databases">
        <title>The genome sequence of Novosphingobium flavum 4Y4.</title>
        <authorList>
            <person name="Liu Y."/>
        </authorList>
    </citation>
    <scope>NUCLEOTIDE SEQUENCE [LARGE SCALE GENOMIC DNA]</scope>
    <source>
        <strain evidence="2 3">4Y4</strain>
    </source>
</reference>
<organism evidence="2 3">
    <name type="scientific">Novosphingobium aerophilum</name>
    <dbReference type="NCBI Taxonomy" id="2839843"/>
    <lineage>
        <taxon>Bacteria</taxon>
        <taxon>Pseudomonadati</taxon>
        <taxon>Pseudomonadota</taxon>
        <taxon>Alphaproteobacteria</taxon>
        <taxon>Sphingomonadales</taxon>
        <taxon>Sphingomonadaceae</taxon>
        <taxon>Novosphingobium</taxon>
    </lineage>
</organism>